<keyword evidence="1" id="KW-1133">Transmembrane helix</keyword>
<keyword evidence="4" id="KW-1185">Reference proteome</keyword>
<proteinExistence type="predicted"/>
<keyword evidence="1" id="KW-0472">Membrane</keyword>
<dbReference type="Proteomes" id="UP001242995">
    <property type="component" value="Unassembled WGS sequence"/>
</dbReference>
<feature type="transmembrane region" description="Helical" evidence="1">
    <location>
        <begin position="80"/>
        <end position="100"/>
    </location>
</feature>
<gene>
    <name evidence="2" type="ORF">J2S90_002838</name>
    <name evidence="3" type="ORF">J2S93_002916</name>
</gene>
<dbReference type="EMBL" id="JAUSTF010000006">
    <property type="protein sequence ID" value="MDQ0181478.1"/>
    <property type="molecule type" value="Genomic_DNA"/>
</dbReference>
<evidence type="ECO:0000313" key="2">
    <source>
        <dbReference type="EMBL" id="MDP9905867.1"/>
    </source>
</evidence>
<protein>
    <recommendedName>
        <fullName evidence="6">Integral membrane protein</fullName>
    </recommendedName>
</protein>
<reference evidence="2 4" key="1">
    <citation type="submission" date="2023-07" db="EMBL/GenBank/DDBJ databases">
        <title>Sorghum-associated microbial communities from plants grown in Nebraska, USA.</title>
        <authorList>
            <person name="Schachtman D."/>
        </authorList>
    </citation>
    <scope>NUCLEOTIDE SEQUENCE</scope>
    <source>
        <strain evidence="2">DS1006</strain>
        <strain evidence="3 4">DS1016</strain>
    </source>
</reference>
<evidence type="ECO:0000256" key="1">
    <source>
        <dbReference type="SAM" id="Phobius"/>
    </source>
</evidence>
<name>A0AAW8DIX8_9MICC</name>
<organism evidence="2 5">
    <name type="scientific">Arthrobacter bambusae</name>
    <dbReference type="NCBI Taxonomy" id="1338426"/>
    <lineage>
        <taxon>Bacteria</taxon>
        <taxon>Bacillati</taxon>
        <taxon>Actinomycetota</taxon>
        <taxon>Actinomycetes</taxon>
        <taxon>Micrococcales</taxon>
        <taxon>Micrococcaceae</taxon>
        <taxon>Arthrobacter</taxon>
    </lineage>
</organism>
<evidence type="ECO:0000313" key="5">
    <source>
        <dbReference type="Proteomes" id="UP001242995"/>
    </source>
</evidence>
<accession>A0AAW8DIX8</accession>
<evidence type="ECO:0008006" key="6">
    <source>
        <dbReference type="Google" id="ProtNLM"/>
    </source>
</evidence>
<keyword evidence="1" id="KW-0812">Transmembrane</keyword>
<comment type="caution">
    <text evidence="2">The sequence shown here is derived from an EMBL/GenBank/DDBJ whole genome shotgun (WGS) entry which is preliminary data.</text>
</comment>
<evidence type="ECO:0000313" key="3">
    <source>
        <dbReference type="EMBL" id="MDQ0181478.1"/>
    </source>
</evidence>
<evidence type="ECO:0000313" key="4">
    <source>
        <dbReference type="Proteomes" id="UP001230951"/>
    </source>
</evidence>
<dbReference type="EMBL" id="JAUSRG010000008">
    <property type="protein sequence ID" value="MDP9905867.1"/>
    <property type="molecule type" value="Genomic_DNA"/>
</dbReference>
<feature type="transmembrane region" description="Helical" evidence="1">
    <location>
        <begin position="57"/>
        <end position="73"/>
    </location>
</feature>
<dbReference type="Proteomes" id="UP001230951">
    <property type="component" value="Unassembled WGS sequence"/>
</dbReference>
<dbReference type="RefSeq" id="WP_306962110.1">
    <property type="nucleotide sequence ID" value="NZ_JAUSRG010000008.1"/>
</dbReference>
<dbReference type="AlphaFoldDB" id="A0AAW8DIX8"/>
<sequence>MSTREAARRKPMSRRPRDILLRLLVAAALVVDAVVHFDLASGYQLGAPGGIGEGNLFRLEGAVAILVALYVLVRGSRPAYAAAVVVAGSAFIAVLLYRYVDIPAIGPLPSMYEPVWFFEKTLSAVAEGLGAVLAAVGYVRQRSSARRSS</sequence>
<feature type="transmembrane region" description="Helical" evidence="1">
    <location>
        <begin position="120"/>
        <end position="139"/>
    </location>
</feature>